<proteinExistence type="predicted"/>
<evidence type="ECO:0000256" key="1">
    <source>
        <dbReference type="SAM" id="Phobius"/>
    </source>
</evidence>
<dbReference type="RefSeq" id="WP_141918219.1">
    <property type="nucleotide sequence ID" value="NZ_BAAAYS010000016.1"/>
</dbReference>
<gene>
    <name evidence="2" type="ORF">FB466_2038</name>
</gene>
<dbReference type="OrthoDB" id="4965215at2"/>
<keyword evidence="1" id="KW-0812">Transmembrane</keyword>
<keyword evidence="1" id="KW-1133">Transmembrane helix</keyword>
<evidence type="ECO:0000313" key="3">
    <source>
        <dbReference type="Proteomes" id="UP000318331"/>
    </source>
</evidence>
<organism evidence="2 3">
    <name type="scientific">Klugiella xanthotipulae</name>
    <dbReference type="NCBI Taxonomy" id="244735"/>
    <lineage>
        <taxon>Bacteria</taxon>
        <taxon>Bacillati</taxon>
        <taxon>Actinomycetota</taxon>
        <taxon>Actinomycetes</taxon>
        <taxon>Micrococcales</taxon>
        <taxon>Microbacteriaceae</taxon>
        <taxon>Klugiella</taxon>
    </lineage>
</organism>
<sequence length="112" mass="11451">MANLTVDLANILTSTGVKASYGDPVELEGTTIIPVASSWFGFGGGQGLEDDESDSAMNGGGGGGASVPLGAYVKQGDSLEFQPNPIVLLCVAVPFVWVAGRAVARIVRALKR</sequence>
<keyword evidence="1" id="KW-0472">Membrane</keyword>
<dbReference type="EMBL" id="VFPN01000003">
    <property type="protein sequence ID" value="TQM61109.1"/>
    <property type="molecule type" value="Genomic_DNA"/>
</dbReference>
<keyword evidence="3" id="KW-1185">Reference proteome</keyword>
<evidence type="ECO:0000313" key="2">
    <source>
        <dbReference type="EMBL" id="TQM61109.1"/>
    </source>
</evidence>
<accession>A0A543HS57</accession>
<dbReference type="Pfam" id="PF09579">
    <property type="entry name" value="Spore_YtfJ"/>
    <property type="match status" value="1"/>
</dbReference>
<dbReference type="AlphaFoldDB" id="A0A543HS57"/>
<feature type="transmembrane region" description="Helical" evidence="1">
    <location>
        <begin position="86"/>
        <end position="104"/>
    </location>
</feature>
<protein>
    <submittedName>
        <fullName evidence="2">Sporulation protein YtfJ</fullName>
    </submittedName>
</protein>
<reference evidence="2 3" key="1">
    <citation type="submission" date="2019-06" db="EMBL/GenBank/DDBJ databases">
        <title>Sequencing the genomes of 1000 actinobacteria strains.</title>
        <authorList>
            <person name="Klenk H.-P."/>
        </authorList>
    </citation>
    <scope>NUCLEOTIDE SEQUENCE [LARGE SCALE GENOMIC DNA]</scope>
    <source>
        <strain evidence="2 3">DSM 18031</strain>
    </source>
</reference>
<dbReference type="InterPro" id="IPR014229">
    <property type="entry name" value="Spore_YtfJ"/>
</dbReference>
<comment type="caution">
    <text evidence="2">The sequence shown here is derived from an EMBL/GenBank/DDBJ whole genome shotgun (WGS) entry which is preliminary data.</text>
</comment>
<dbReference type="Proteomes" id="UP000318331">
    <property type="component" value="Unassembled WGS sequence"/>
</dbReference>
<name>A0A543HS57_9MICO</name>